<comment type="similarity">
    <text evidence="1 9">Belongs to the precorrin methyltransferase family.</text>
</comment>
<sequence>MKQVGSVFFVGAGPGDPELITVKGLKCIQSSDVILYDRLANPELLKYAGVNTELIYCGKQPNHHYIEQTQINAIIIEKALEGKTVTRLKGGDPCVFGRIQEELEGLKELGVHYEIVPGITAGIAAPAYAGISVTQRKVATSFAMVAGHLCHGNTIPEEKWKAYAVGIDTLAFYMGISNIAYIRDRLIDHGRDPDTPAAIISWGTTSTQRTLTGTLQLIPELVREHEVRNPAIILVGEVVRMHDQYAWFPEQPVEMFS</sequence>
<keyword evidence="7" id="KW-0627">Porphyrin biosynthesis</keyword>
<gene>
    <name evidence="11" type="primary">cobA</name>
    <name evidence="11" type="ORF">EJP77_01260</name>
</gene>
<accession>A0A3S1D2S9</accession>
<keyword evidence="12" id="KW-1185">Reference proteome</keyword>
<dbReference type="Gene3D" id="3.40.1010.10">
    <property type="entry name" value="Cobalt-precorrin-4 Transmethylase, Domain 1"/>
    <property type="match status" value="1"/>
</dbReference>
<dbReference type="InterPro" id="IPR006366">
    <property type="entry name" value="CobA/CysG_C"/>
</dbReference>
<dbReference type="InterPro" id="IPR014776">
    <property type="entry name" value="4pyrrole_Mease_sub2"/>
</dbReference>
<dbReference type="PANTHER" id="PTHR45790:SF3">
    <property type="entry name" value="S-ADENOSYL-L-METHIONINE-DEPENDENT UROPORPHYRINOGEN III METHYLTRANSFERASE, CHLOROPLASTIC"/>
    <property type="match status" value="1"/>
</dbReference>
<dbReference type="InterPro" id="IPR014777">
    <property type="entry name" value="4pyrrole_Mease_sub1"/>
</dbReference>
<dbReference type="EC" id="2.1.1.107" evidence="2"/>
<dbReference type="PANTHER" id="PTHR45790">
    <property type="entry name" value="SIROHEME SYNTHASE-RELATED"/>
    <property type="match status" value="1"/>
</dbReference>
<dbReference type="Gene3D" id="3.30.950.10">
    <property type="entry name" value="Methyltransferase, Cobalt-precorrin-4 Transmethylase, Domain 2"/>
    <property type="match status" value="1"/>
</dbReference>
<evidence type="ECO:0000256" key="4">
    <source>
        <dbReference type="ARBA" id="ARBA00022603"/>
    </source>
</evidence>
<dbReference type="GO" id="GO:0032259">
    <property type="term" value="P:methylation"/>
    <property type="evidence" value="ECO:0007669"/>
    <property type="project" value="UniProtKB-KW"/>
</dbReference>
<dbReference type="InterPro" id="IPR050161">
    <property type="entry name" value="Siro_Cobalamin_biosynth"/>
</dbReference>
<comment type="caution">
    <text evidence="11">The sequence shown here is derived from an EMBL/GenBank/DDBJ whole genome shotgun (WGS) entry which is preliminary data.</text>
</comment>
<dbReference type="SUPFAM" id="SSF53790">
    <property type="entry name" value="Tetrapyrrole methylase"/>
    <property type="match status" value="1"/>
</dbReference>
<evidence type="ECO:0000256" key="3">
    <source>
        <dbReference type="ARBA" id="ARBA00018323"/>
    </source>
</evidence>
<dbReference type="Proteomes" id="UP000272464">
    <property type="component" value="Unassembled WGS sequence"/>
</dbReference>
<evidence type="ECO:0000256" key="7">
    <source>
        <dbReference type="ARBA" id="ARBA00023244"/>
    </source>
</evidence>
<organism evidence="11 12">
    <name type="scientific">Paenibacillus zeisoli</name>
    <dbReference type="NCBI Taxonomy" id="2496267"/>
    <lineage>
        <taxon>Bacteria</taxon>
        <taxon>Bacillati</taxon>
        <taxon>Bacillota</taxon>
        <taxon>Bacilli</taxon>
        <taxon>Bacillales</taxon>
        <taxon>Paenibacillaceae</taxon>
        <taxon>Paenibacillus</taxon>
    </lineage>
</organism>
<dbReference type="EMBL" id="RZNX01000001">
    <property type="protein sequence ID" value="RUT35676.1"/>
    <property type="molecule type" value="Genomic_DNA"/>
</dbReference>
<evidence type="ECO:0000256" key="2">
    <source>
        <dbReference type="ARBA" id="ARBA00012162"/>
    </source>
</evidence>
<reference evidence="11 12" key="1">
    <citation type="submission" date="2018-12" db="EMBL/GenBank/DDBJ databases">
        <authorList>
            <person name="Sun L."/>
            <person name="Chen Z."/>
        </authorList>
    </citation>
    <scope>NUCLEOTIDE SEQUENCE [LARGE SCALE GENOMIC DNA]</scope>
    <source>
        <strain evidence="11 12">3-5-3</strain>
    </source>
</reference>
<evidence type="ECO:0000313" key="11">
    <source>
        <dbReference type="EMBL" id="RUT35676.1"/>
    </source>
</evidence>
<keyword evidence="6" id="KW-0949">S-adenosyl-L-methionine</keyword>
<evidence type="ECO:0000256" key="6">
    <source>
        <dbReference type="ARBA" id="ARBA00022691"/>
    </source>
</evidence>
<evidence type="ECO:0000313" key="12">
    <source>
        <dbReference type="Proteomes" id="UP000272464"/>
    </source>
</evidence>
<name>A0A3S1D2S9_9BACL</name>
<dbReference type="InterPro" id="IPR003043">
    <property type="entry name" value="Uropor_MeTrfase_CS"/>
</dbReference>
<dbReference type="RefSeq" id="WP_127197376.1">
    <property type="nucleotide sequence ID" value="NZ_RZNX01000001.1"/>
</dbReference>
<evidence type="ECO:0000256" key="9">
    <source>
        <dbReference type="RuleBase" id="RU003960"/>
    </source>
</evidence>
<dbReference type="GO" id="GO:0019354">
    <property type="term" value="P:siroheme biosynthetic process"/>
    <property type="evidence" value="ECO:0007669"/>
    <property type="project" value="InterPro"/>
</dbReference>
<proteinExistence type="inferred from homology"/>
<evidence type="ECO:0000256" key="8">
    <source>
        <dbReference type="ARBA" id="ARBA00079776"/>
    </source>
</evidence>
<evidence type="ECO:0000256" key="5">
    <source>
        <dbReference type="ARBA" id="ARBA00022679"/>
    </source>
</evidence>
<dbReference type="FunFam" id="3.40.1010.10:FF:000001">
    <property type="entry name" value="Siroheme synthase"/>
    <property type="match status" value="1"/>
</dbReference>
<evidence type="ECO:0000256" key="1">
    <source>
        <dbReference type="ARBA" id="ARBA00005879"/>
    </source>
</evidence>
<dbReference type="InterPro" id="IPR035996">
    <property type="entry name" value="4pyrrol_Methylase_sf"/>
</dbReference>
<dbReference type="Pfam" id="PF00590">
    <property type="entry name" value="TP_methylase"/>
    <property type="match status" value="1"/>
</dbReference>
<dbReference type="PROSITE" id="PS00840">
    <property type="entry name" value="SUMT_2"/>
    <property type="match status" value="1"/>
</dbReference>
<dbReference type="NCBIfam" id="NF004790">
    <property type="entry name" value="PRK06136.1"/>
    <property type="match status" value="1"/>
</dbReference>
<dbReference type="PROSITE" id="PS00839">
    <property type="entry name" value="SUMT_1"/>
    <property type="match status" value="1"/>
</dbReference>
<evidence type="ECO:0000259" key="10">
    <source>
        <dbReference type="Pfam" id="PF00590"/>
    </source>
</evidence>
<keyword evidence="4 9" id="KW-0489">Methyltransferase</keyword>
<dbReference type="NCBIfam" id="TIGR01469">
    <property type="entry name" value="cobA_cysG_Cterm"/>
    <property type="match status" value="1"/>
</dbReference>
<dbReference type="InterPro" id="IPR000878">
    <property type="entry name" value="4pyrrol_Mease"/>
</dbReference>
<dbReference type="AlphaFoldDB" id="A0A3S1D2S9"/>
<keyword evidence="5 9" id="KW-0808">Transferase</keyword>
<dbReference type="OrthoDB" id="9815856at2"/>
<dbReference type="GO" id="GO:0004851">
    <property type="term" value="F:uroporphyrin-III C-methyltransferase activity"/>
    <property type="evidence" value="ECO:0007669"/>
    <property type="project" value="UniProtKB-EC"/>
</dbReference>
<feature type="domain" description="Tetrapyrrole methylase" evidence="10">
    <location>
        <begin position="7"/>
        <end position="216"/>
    </location>
</feature>
<protein>
    <recommendedName>
        <fullName evidence="3">Uroporphyrinogen-III C-methyltransferase</fullName>
        <ecNumber evidence="2">2.1.1.107</ecNumber>
    </recommendedName>
    <alternativeName>
        <fullName evidence="8">Uroporphyrinogen III methylase</fullName>
    </alternativeName>
</protein>
<dbReference type="FunFam" id="3.30.950.10:FF:000001">
    <property type="entry name" value="Siroheme synthase"/>
    <property type="match status" value="1"/>
</dbReference>
<dbReference type="CDD" id="cd11642">
    <property type="entry name" value="SUMT"/>
    <property type="match status" value="1"/>
</dbReference>